<proteinExistence type="inferred from homology"/>
<dbReference type="Pfam" id="PF00106">
    <property type="entry name" value="adh_short"/>
    <property type="match status" value="1"/>
</dbReference>
<dbReference type="AlphaFoldDB" id="A0A1H7JW97"/>
<dbReference type="InterPro" id="IPR020904">
    <property type="entry name" value="Sc_DH/Rdtase_CS"/>
</dbReference>
<feature type="domain" description="Ketoreductase" evidence="4">
    <location>
        <begin position="7"/>
        <end position="191"/>
    </location>
</feature>
<comment type="similarity">
    <text evidence="1 3">Belongs to the short-chain dehydrogenases/reductases (SDR) family.</text>
</comment>
<dbReference type="RefSeq" id="WP_072750962.1">
    <property type="nucleotide sequence ID" value="NZ_FOAW01000003.1"/>
</dbReference>
<dbReference type="InterPro" id="IPR036291">
    <property type="entry name" value="NAD(P)-bd_dom_sf"/>
</dbReference>
<evidence type="ECO:0000256" key="2">
    <source>
        <dbReference type="ARBA" id="ARBA00023002"/>
    </source>
</evidence>
<organism evidence="5 6">
    <name type="scientific">Rhodococcus maanshanensis</name>
    <dbReference type="NCBI Taxonomy" id="183556"/>
    <lineage>
        <taxon>Bacteria</taxon>
        <taxon>Bacillati</taxon>
        <taxon>Actinomycetota</taxon>
        <taxon>Actinomycetes</taxon>
        <taxon>Mycobacteriales</taxon>
        <taxon>Nocardiaceae</taxon>
        <taxon>Rhodococcus</taxon>
    </lineage>
</organism>
<reference evidence="6" key="1">
    <citation type="submission" date="2016-10" db="EMBL/GenBank/DDBJ databases">
        <authorList>
            <person name="Varghese N."/>
            <person name="Submissions S."/>
        </authorList>
    </citation>
    <scope>NUCLEOTIDE SEQUENCE [LARGE SCALE GENOMIC DNA]</scope>
    <source>
        <strain evidence="6">DSM 44675</strain>
    </source>
</reference>
<evidence type="ECO:0000256" key="1">
    <source>
        <dbReference type="ARBA" id="ARBA00006484"/>
    </source>
</evidence>
<sequence>MERLRGRVALVTGATGGLGPVIARALAREGMDVVITGRRVDALDETATALRAIGVRADSVPADLTDLDATGALIERAERSFGPIDVLVNNAGVENVAAFTALTPEELTGMVDVNLSAPMLLTRHVLPGMLARGRGHVVFISSMAGKFGLAYCEPYAATKAALIGLTQALRAEYGQSPVGFSVVCPGFIGGDGMYQRMVERGFRSNRVIGETTTVKVADKVVKAIRRDLPEVIESGAPVRPLLSVGALAPRFAERMVAWTGANAMFRRLSEERGRAG</sequence>
<dbReference type="SMART" id="SM00822">
    <property type="entry name" value="PKS_KR"/>
    <property type="match status" value="1"/>
</dbReference>
<dbReference type="PANTHER" id="PTHR44196:SF1">
    <property type="entry name" value="DEHYDROGENASE_REDUCTASE SDR FAMILY MEMBER 7B"/>
    <property type="match status" value="1"/>
</dbReference>
<dbReference type="EMBL" id="FOAW01000003">
    <property type="protein sequence ID" value="SEK78654.1"/>
    <property type="molecule type" value="Genomic_DNA"/>
</dbReference>
<dbReference type="GO" id="GO:0016020">
    <property type="term" value="C:membrane"/>
    <property type="evidence" value="ECO:0007669"/>
    <property type="project" value="TreeGrafter"/>
</dbReference>
<dbReference type="PROSITE" id="PS00061">
    <property type="entry name" value="ADH_SHORT"/>
    <property type="match status" value="1"/>
</dbReference>
<evidence type="ECO:0000256" key="3">
    <source>
        <dbReference type="RuleBase" id="RU000363"/>
    </source>
</evidence>
<dbReference type="PRINTS" id="PR00081">
    <property type="entry name" value="GDHRDH"/>
</dbReference>
<dbReference type="Proteomes" id="UP000198677">
    <property type="component" value="Unassembled WGS sequence"/>
</dbReference>
<dbReference type="SUPFAM" id="SSF51735">
    <property type="entry name" value="NAD(P)-binding Rossmann-fold domains"/>
    <property type="match status" value="1"/>
</dbReference>
<name>A0A1H7JW97_9NOCA</name>
<evidence type="ECO:0000313" key="5">
    <source>
        <dbReference type="EMBL" id="SEK78654.1"/>
    </source>
</evidence>
<dbReference type="GO" id="GO:0016491">
    <property type="term" value="F:oxidoreductase activity"/>
    <property type="evidence" value="ECO:0007669"/>
    <property type="project" value="UniProtKB-KW"/>
</dbReference>
<dbReference type="InterPro" id="IPR002347">
    <property type="entry name" value="SDR_fam"/>
</dbReference>
<dbReference type="OrthoDB" id="5178125at2"/>
<dbReference type="PRINTS" id="PR00080">
    <property type="entry name" value="SDRFAMILY"/>
</dbReference>
<dbReference type="Gene3D" id="3.40.50.720">
    <property type="entry name" value="NAD(P)-binding Rossmann-like Domain"/>
    <property type="match status" value="1"/>
</dbReference>
<keyword evidence="6" id="KW-1185">Reference proteome</keyword>
<dbReference type="PANTHER" id="PTHR44196">
    <property type="entry name" value="DEHYDROGENASE/REDUCTASE SDR FAMILY MEMBER 7B"/>
    <property type="match status" value="1"/>
</dbReference>
<evidence type="ECO:0000313" key="6">
    <source>
        <dbReference type="Proteomes" id="UP000198677"/>
    </source>
</evidence>
<evidence type="ECO:0000259" key="4">
    <source>
        <dbReference type="SMART" id="SM00822"/>
    </source>
</evidence>
<keyword evidence="2" id="KW-0560">Oxidoreductase</keyword>
<dbReference type="InterPro" id="IPR057326">
    <property type="entry name" value="KR_dom"/>
</dbReference>
<protein>
    <submittedName>
        <fullName evidence="5">Short-chain dehydrogenase</fullName>
    </submittedName>
</protein>
<gene>
    <name evidence="5" type="ORF">SAMN05444583_103314</name>
</gene>
<accession>A0A1H7JW97</accession>